<reference evidence="1 2" key="2">
    <citation type="journal article" date="2021" name="Curr. Genet.">
        <title>Genetic response to nitrogen starvation in the aggressive Eucalyptus foliar pathogen Teratosphaeria destructans.</title>
        <authorList>
            <person name="Havenga M."/>
            <person name="Wingfield B.D."/>
            <person name="Wingfield M.J."/>
            <person name="Dreyer L.L."/>
            <person name="Roets F."/>
            <person name="Aylward J."/>
        </authorList>
    </citation>
    <scope>NUCLEOTIDE SEQUENCE [LARGE SCALE GENOMIC DNA]</scope>
    <source>
        <strain evidence="1">CMW44962</strain>
    </source>
</reference>
<evidence type="ECO:0000313" key="2">
    <source>
        <dbReference type="Proteomes" id="UP001138500"/>
    </source>
</evidence>
<dbReference type="AlphaFoldDB" id="A0A9W7SVJ9"/>
<dbReference type="Proteomes" id="UP001138500">
    <property type="component" value="Unassembled WGS sequence"/>
</dbReference>
<organism evidence="1 2">
    <name type="scientific">Teratosphaeria destructans</name>
    <dbReference type="NCBI Taxonomy" id="418781"/>
    <lineage>
        <taxon>Eukaryota</taxon>
        <taxon>Fungi</taxon>
        <taxon>Dikarya</taxon>
        <taxon>Ascomycota</taxon>
        <taxon>Pezizomycotina</taxon>
        <taxon>Dothideomycetes</taxon>
        <taxon>Dothideomycetidae</taxon>
        <taxon>Mycosphaerellales</taxon>
        <taxon>Teratosphaeriaceae</taxon>
        <taxon>Teratosphaeria</taxon>
    </lineage>
</organism>
<comment type="caution">
    <text evidence="1">The sequence shown here is derived from an EMBL/GenBank/DDBJ whole genome shotgun (WGS) entry which is preliminary data.</text>
</comment>
<proteinExistence type="predicted"/>
<gene>
    <name evidence="1" type="ORF">Tdes44962_MAKER02038</name>
</gene>
<dbReference type="EMBL" id="RIBY02001113">
    <property type="protein sequence ID" value="KAH9832375.1"/>
    <property type="molecule type" value="Genomic_DNA"/>
</dbReference>
<sequence>MEANTEPGGTSFVAINANECPLRIDFSDPIRLGNTGRRGVPGPYLQTLRIPGTPRRNWENDHCEGCELEYLFTPAGMTRFALTLILEAFYC</sequence>
<name>A0A9W7SVJ9_9PEZI</name>
<protein>
    <submittedName>
        <fullName evidence="1">Uncharacterized protein</fullName>
    </submittedName>
</protein>
<accession>A0A9W7SVJ9</accession>
<keyword evidence="2" id="KW-1185">Reference proteome</keyword>
<reference evidence="1 2" key="1">
    <citation type="journal article" date="2018" name="IMA Fungus">
        <title>IMA Genome-F 10: Nine draft genome sequences of Claviceps purpurea s.lat., including C. arundinis, C. humidiphila, and C. cf. spartinae, pseudomolecules for the pitch canker pathogen Fusarium circinatum, draft genome of Davidsoniella eucalypti, Grosmannia galeiformis, Quambalaria eucalypti, and Teratosphaeria destructans.</title>
        <authorList>
            <person name="Wingfield B.D."/>
            <person name="Liu M."/>
            <person name="Nguyen H.D."/>
            <person name="Lane F.A."/>
            <person name="Morgan S.W."/>
            <person name="De Vos L."/>
            <person name="Wilken P.M."/>
            <person name="Duong T.A."/>
            <person name="Aylward J."/>
            <person name="Coetzee M.P."/>
            <person name="Dadej K."/>
            <person name="De Beer Z.W."/>
            <person name="Findlay W."/>
            <person name="Havenga M."/>
            <person name="Kolarik M."/>
            <person name="Menzies J.G."/>
            <person name="Naidoo K."/>
            <person name="Pochopski O."/>
            <person name="Shoukouhi P."/>
            <person name="Santana Q.C."/>
            <person name="Seifert K.A."/>
            <person name="Soal N."/>
            <person name="Steenkamp E.T."/>
            <person name="Tatham C.T."/>
            <person name="van der Nest M.A."/>
            <person name="Wingfield M.J."/>
        </authorList>
    </citation>
    <scope>NUCLEOTIDE SEQUENCE [LARGE SCALE GENOMIC DNA]</scope>
    <source>
        <strain evidence="1">CMW44962</strain>
    </source>
</reference>
<evidence type="ECO:0000313" key="1">
    <source>
        <dbReference type="EMBL" id="KAH9832375.1"/>
    </source>
</evidence>